<reference evidence="3" key="1">
    <citation type="journal article" date="2019" name="Int. J. Syst. Evol. Microbiol.">
        <title>The Global Catalogue of Microorganisms (GCM) 10K type strain sequencing project: providing services to taxonomists for standard genome sequencing and annotation.</title>
        <authorList>
            <consortium name="The Broad Institute Genomics Platform"/>
            <consortium name="The Broad Institute Genome Sequencing Center for Infectious Disease"/>
            <person name="Wu L."/>
            <person name="Ma J."/>
        </authorList>
    </citation>
    <scope>NUCLEOTIDE SEQUENCE [LARGE SCALE GENOMIC DNA]</scope>
    <source>
        <strain evidence="3">TBRC 1276</strain>
    </source>
</reference>
<organism evidence="2 3">
    <name type="scientific">Nonomuraea purpurea</name>
    <dbReference type="NCBI Taxonomy" id="1849276"/>
    <lineage>
        <taxon>Bacteria</taxon>
        <taxon>Bacillati</taxon>
        <taxon>Actinomycetota</taxon>
        <taxon>Actinomycetes</taxon>
        <taxon>Streptosporangiales</taxon>
        <taxon>Streptosporangiaceae</taxon>
        <taxon>Nonomuraea</taxon>
    </lineage>
</organism>
<comment type="caution">
    <text evidence="2">The sequence shown here is derived from an EMBL/GenBank/DDBJ whole genome shotgun (WGS) entry which is preliminary data.</text>
</comment>
<evidence type="ECO:0008006" key="4">
    <source>
        <dbReference type="Google" id="ProtNLM"/>
    </source>
</evidence>
<accession>A0ABV8GIV7</accession>
<sequence length="77" mass="8694">MTDDKDPLDALDESARRYRETEQAHEQARQAVVECVLAALRAGKRPTDVAARSPFTGTYVRRLARENGILAQPRKKK</sequence>
<name>A0ABV8GIV7_9ACTN</name>
<evidence type="ECO:0000256" key="1">
    <source>
        <dbReference type="SAM" id="MobiDB-lite"/>
    </source>
</evidence>
<keyword evidence="3" id="KW-1185">Reference proteome</keyword>
<protein>
    <recommendedName>
        <fullName evidence="4">Helix-turn-helix domain-containing protein</fullName>
    </recommendedName>
</protein>
<gene>
    <name evidence="2" type="ORF">ACFOY2_36530</name>
</gene>
<dbReference type="Proteomes" id="UP001595851">
    <property type="component" value="Unassembled WGS sequence"/>
</dbReference>
<proteinExistence type="predicted"/>
<evidence type="ECO:0000313" key="3">
    <source>
        <dbReference type="Proteomes" id="UP001595851"/>
    </source>
</evidence>
<dbReference type="RefSeq" id="WP_379532684.1">
    <property type="nucleotide sequence ID" value="NZ_JBHSBI010000023.1"/>
</dbReference>
<feature type="region of interest" description="Disordered" evidence="1">
    <location>
        <begin position="1"/>
        <end position="25"/>
    </location>
</feature>
<dbReference type="EMBL" id="JBHSBI010000023">
    <property type="protein sequence ID" value="MFC4012788.1"/>
    <property type="molecule type" value="Genomic_DNA"/>
</dbReference>
<evidence type="ECO:0000313" key="2">
    <source>
        <dbReference type="EMBL" id="MFC4012788.1"/>
    </source>
</evidence>